<gene>
    <name evidence="12" type="ORF">BQ4739_LOCUS17778</name>
</gene>
<name>A0A383WIY0_TETOB</name>
<evidence type="ECO:0000259" key="11">
    <source>
        <dbReference type="PROSITE" id="PS50041"/>
    </source>
</evidence>
<comment type="subcellular location">
    <subcellularLocation>
        <location evidence="1">Endoplasmic reticulum membrane</location>
        <topology evidence="1">Single-pass type I membrane protein</topology>
    </subcellularLocation>
</comment>
<evidence type="ECO:0000256" key="3">
    <source>
        <dbReference type="ARBA" id="ARBA00022692"/>
    </source>
</evidence>
<keyword evidence="7" id="KW-0472">Membrane</keyword>
<feature type="region of interest" description="Disordered" evidence="10">
    <location>
        <begin position="456"/>
        <end position="533"/>
    </location>
</feature>
<dbReference type="InterPro" id="IPR039155">
    <property type="entry name" value="MLEC"/>
</dbReference>
<comment type="similarity">
    <text evidence="2">Belongs to the malectin family.</text>
</comment>
<dbReference type="GO" id="GO:0030246">
    <property type="term" value="F:carbohydrate binding"/>
    <property type="evidence" value="ECO:0007669"/>
    <property type="project" value="InterPro"/>
</dbReference>
<dbReference type="PRINTS" id="PR01217">
    <property type="entry name" value="PRICHEXTENSN"/>
</dbReference>
<evidence type="ECO:0000256" key="7">
    <source>
        <dbReference type="ARBA" id="ARBA00023136"/>
    </source>
</evidence>
<dbReference type="STRING" id="3088.A0A383WIY0"/>
<dbReference type="PANTHER" id="PTHR13460:SF0">
    <property type="entry name" value="MALECTIN"/>
    <property type="match status" value="1"/>
</dbReference>
<evidence type="ECO:0000313" key="13">
    <source>
        <dbReference type="Proteomes" id="UP000256970"/>
    </source>
</evidence>
<keyword evidence="3" id="KW-0812">Transmembrane</keyword>
<keyword evidence="4" id="KW-0732">Signal</keyword>
<evidence type="ECO:0000256" key="1">
    <source>
        <dbReference type="ARBA" id="ARBA00004115"/>
    </source>
</evidence>
<feature type="region of interest" description="Disordered" evidence="10">
    <location>
        <begin position="714"/>
        <end position="748"/>
    </location>
</feature>
<dbReference type="PROSITE" id="PS50041">
    <property type="entry name" value="C_TYPE_LECTIN_2"/>
    <property type="match status" value="1"/>
</dbReference>
<evidence type="ECO:0000256" key="10">
    <source>
        <dbReference type="SAM" id="MobiDB-lite"/>
    </source>
</evidence>
<keyword evidence="6" id="KW-1133">Transmembrane helix</keyword>
<keyword evidence="13" id="KW-1185">Reference proteome</keyword>
<dbReference type="CDD" id="cd00037">
    <property type="entry name" value="CLECT"/>
    <property type="match status" value="1"/>
</dbReference>
<evidence type="ECO:0000256" key="2">
    <source>
        <dbReference type="ARBA" id="ARBA00009141"/>
    </source>
</evidence>
<feature type="region of interest" description="Disordered" evidence="10">
    <location>
        <begin position="1"/>
        <end position="20"/>
    </location>
</feature>
<evidence type="ECO:0000256" key="8">
    <source>
        <dbReference type="ARBA" id="ARBA00023180"/>
    </source>
</evidence>
<organism evidence="12 13">
    <name type="scientific">Tetradesmus obliquus</name>
    <name type="common">Green alga</name>
    <name type="synonym">Acutodesmus obliquus</name>
    <dbReference type="NCBI Taxonomy" id="3088"/>
    <lineage>
        <taxon>Eukaryota</taxon>
        <taxon>Viridiplantae</taxon>
        <taxon>Chlorophyta</taxon>
        <taxon>core chlorophytes</taxon>
        <taxon>Chlorophyceae</taxon>
        <taxon>CS clade</taxon>
        <taxon>Sphaeropleales</taxon>
        <taxon>Scenedesmaceae</taxon>
        <taxon>Tetradesmus</taxon>
    </lineage>
</organism>
<dbReference type="Pfam" id="PF11721">
    <property type="entry name" value="Malectin"/>
    <property type="match status" value="3"/>
</dbReference>
<dbReference type="Proteomes" id="UP000256970">
    <property type="component" value="Unassembled WGS sequence"/>
</dbReference>
<evidence type="ECO:0000256" key="4">
    <source>
        <dbReference type="ARBA" id="ARBA00022729"/>
    </source>
</evidence>
<keyword evidence="8" id="KW-0325">Glycoprotein</keyword>
<keyword evidence="5" id="KW-0256">Endoplasmic reticulum</keyword>
<evidence type="ECO:0000313" key="12">
    <source>
        <dbReference type="EMBL" id="SZX77425.1"/>
    </source>
</evidence>
<reference evidence="12 13" key="1">
    <citation type="submission" date="2016-10" db="EMBL/GenBank/DDBJ databases">
        <authorList>
            <person name="Cai Z."/>
        </authorList>
    </citation>
    <scope>NUCLEOTIDE SEQUENCE [LARGE SCALE GENOMIC DNA]</scope>
</reference>
<dbReference type="EMBL" id="FNXT01001284">
    <property type="protein sequence ID" value="SZX77425.1"/>
    <property type="molecule type" value="Genomic_DNA"/>
</dbReference>
<dbReference type="InterPro" id="IPR016186">
    <property type="entry name" value="C-type_lectin-like/link_sf"/>
</dbReference>
<sequence>MSIPDGSIPADPACSTRQTRPNGGVCPALMAEEEVIRGFGTFYDSTCASAAGDWGGVNCCRTCIWHNTSVAQFASDDLPACPPCVRQYYEAAFRLANASLNVVPLTAYLNPEKCPFGANGWLYNPANDRCYYKSSGRRGISSGFDNAVMRCNTLHAGASMININDAQEDEFVRLNLLYVGTFGETYTGLKKLGSSDPAFDNQWYWLQNASQLTAPLASVGSRLLPTSYNNFNYPGRGISYSEAGPLCMEILPQKPKFWNPFACDVIKQYLCERAPVQPGENYTTPALPCTGPPAAPAGTARTVLLVNAGGPAFCGFSEDSSTSPIGVGGSTTVGYGNSQCSACQGIPTLDCLACSMRWGTFSYTVPGVAPGNRYTLCFTFSEDYWTEAGRRLVNVDVDGVRVISSLDVFAAAGARFTAARRTVSVIATAASMTIRLSPTTDNAVLAALEVYDMGPAGPSSPGPVPASPSPVPAGPSPAPATPSPVPATPSPVPASPSPAPASPSPVPATPSPAPATPSPVPATPSPAPATPSPVPASCIAPALPPGAVGTVARVNFGGPAICGFAADPATGTGAGAVTATGAPENWYTRAAACSSCSSAPTVACLACTVRFGNPVSITVPGVTAGRAYTLRFTFSEVWWTEAGRRSFDVTVGGAPVLARVDVFDAAQARFVGVVREVNVTAASGSLAVGLAATADNAIIAALEVYDLGVAPAVPPPSPSATPPPPAPASSTPSPNPVPPPPPSSCTPAAPAGAARTVLAVNAGGPAICGYSADTAAAPAATGGSAESWLGRAGPAACPTSCSTAPSLACAACTVRVGGSFSYSVPTTPGRTYLLRLTFSEVWFGAAGARRFDVRVNGATVLPGVDPYALAGAKFARAVQEVTVVAPAGAGMAVSFVATLDNAILAAMEVYEMAP</sequence>
<evidence type="ECO:0000256" key="5">
    <source>
        <dbReference type="ARBA" id="ARBA00022824"/>
    </source>
</evidence>
<protein>
    <recommendedName>
        <fullName evidence="11">C-type lectin domain-containing protein</fullName>
    </recommendedName>
</protein>
<feature type="compositionally biased region" description="Pro residues" evidence="10">
    <location>
        <begin position="458"/>
        <end position="533"/>
    </location>
</feature>
<dbReference type="InterPro" id="IPR016187">
    <property type="entry name" value="CTDL_fold"/>
</dbReference>
<dbReference type="InterPro" id="IPR001304">
    <property type="entry name" value="C-type_lectin-like"/>
</dbReference>
<dbReference type="AlphaFoldDB" id="A0A383WIY0"/>
<dbReference type="SUPFAM" id="SSF56436">
    <property type="entry name" value="C-type lectin-like"/>
    <property type="match status" value="1"/>
</dbReference>
<dbReference type="Gene3D" id="2.60.120.430">
    <property type="entry name" value="Galactose-binding lectin"/>
    <property type="match status" value="3"/>
</dbReference>
<dbReference type="PANTHER" id="PTHR13460">
    <property type="match status" value="1"/>
</dbReference>
<evidence type="ECO:0000256" key="6">
    <source>
        <dbReference type="ARBA" id="ARBA00022989"/>
    </source>
</evidence>
<proteinExistence type="inferred from homology"/>
<evidence type="ECO:0000256" key="9">
    <source>
        <dbReference type="ARBA" id="ARBA00023277"/>
    </source>
</evidence>
<dbReference type="GO" id="GO:0005789">
    <property type="term" value="C:endoplasmic reticulum membrane"/>
    <property type="evidence" value="ECO:0007669"/>
    <property type="project" value="UniProtKB-SubCell"/>
</dbReference>
<feature type="domain" description="C-type lectin" evidence="11">
    <location>
        <begin position="126"/>
        <end position="272"/>
    </location>
</feature>
<dbReference type="Gene3D" id="3.10.100.10">
    <property type="entry name" value="Mannose-Binding Protein A, subunit A"/>
    <property type="match status" value="1"/>
</dbReference>
<keyword evidence="9" id="KW-0119">Carbohydrate metabolism</keyword>
<dbReference type="SMART" id="SM00034">
    <property type="entry name" value="CLECT"/>
    <property type="match status" value="1"/>
</dbReference>
<feature type="compositionally biased region" description="Pro residues" evidence="10">
    <location>
        <begin position="714"/>
        <end position="744"/>
    </location>
</feature>
<dbReference type="InterPro" id="IPR021720">
    <property type="entry name" value="Malectin_dom"/>
</dbReference>
<accession>A0A383WIY0</accession>